<dbReference type="RefSeq" id="WP_380618715.1">
    <property type="nucleotide sequence ID" value="NZ_JBHSDK010000009.1"/>
</dbReference>
<keyword evidence="5 6" id="KW-0472">Membrane</keyword>
<feature type="transmembrane region" description="Helical" evidence="6">
    <location>
        <begin position="146"/>
        <end position="169"/>
    </location>
</feature>
<evidence type="ECO:0000256" key="5">
    <source>
        <dbReference type="ARBA" id="ARBA00023136"/>
    </source>
</evidence>
<feature type="transmembrane region" description="Helical" evidence="6">
    <location>
        <begin position="70"/>
        <end position="87"/>
    </location>
</feature>
<keyword evidence="3 6" id="KW-0812">Transmembrane</keyword>
<protein>
    <submittedName>
        <fullName evidence="7">LysE/ArgO family amino acid transporter</fullName>
    </submittedName>
</protein>
<evidence type="ECO:0000256" key="4">
    <source>
        <dbReference type="ARBA" id="ARBA00022989"/>
    </source>
</evidence>
<accession>A0ABV8TW84</accession>
<feature type="transmembrane region" description="Helical" evidence="6">
    <location>
        <begin position="39"/>
        <end position="64"/>
    </location>
</feature>
<evidence type="ECO:0000256" key="3">
    <source>
        <dbReference type="ARBA" id="ARBA00022692"/>
    </source>
</evidence>
<evidence type="ECO:0000256" key="1">
    <source>
        <dbReference type="ARBA" id="ARBA00004651"/>
    </source>
</evidence>
<feature type="transmembrane region" description="Helical" evidence="6">
    <location>
        <begin position="6"/>
        <end position="27"/>
    </location>
</feature>
<sequence length="206" mass="21771">MTATYFTGLLLGFGLIIPIGAQNVFIFSQGLTAGMPRALWAVVAAGVCDTILIVLGAVGAGVLISSVPGLREILLVGGAGLLIYLGVSSLRAKVKDEEEAADPDVVSVRGVLFKTASVSLFNPHAILDTVVIIGATIAAQQMADRMAFTFGAVTASWVWFLVLAVGAAMLRQFLTPRRRLWFDRVSGLIMLFFAGLLLFELGKSLA</sequence>
<evidence type="ECO:0000256" key="6">
    <source>
        <dbReference type="SAM" id="Phobius"/>
    </source>
</evidence>
<evidence type="ECO:0000313" key="8">
    <source>
        <dbReference type="Proteomes" id="UP001595823"/>
    </source>
</evidence>
<feature type="transmembrane region" description="Helical" evidence="6">
    <location>
        <begin position="181"/>
        <end position="199"/>
    </location>
</feature>
<comment type="caution">
    <text evidence="7">The sequence shown here is derived from an EMBL/GenBank/DDBJ whole genome shotgun (WGS) entry which is preliminary data.</text>
</comment>
<keyword evidence="2" id="KW-1003">Cell membrane</keyword>
<keyword evidence="4 6" id="KW-1133">Transmembrane helix</keyword>
<dbReference type="InterPro" id="IPR001123">
    <property type="entry name" value="LeuE-type"/>
</dbReference>
<dbReference type="PANTHER" id="PTHR30086:SF20">
    <property type="entry name" value="ARGININE EXPORTER PROTEIN ARGO-RELATED"/>
    <property type="match status" value="1"/>
</dbReference>
<proteinExistence type="predicted"/>
<evidence type="ECO:0000256" key="2">
    <source>
        <dbReference type="ARBA" id="ARBA00022475"/>
    </source>
</evidence>
<keyword evidence="8" id="KW-1185">Reference proteome</keyword>
<dbReference type="Pfam" id="PF01810">
    <property type="entry name" value="LysE"/>
    <property type="match status" value="1"/>
</dbReference>
<comment type="subcellular location">
    <subcellularLocation>
        <location evidence="1">Cell membrane</location>
        <topology evidence="1">Multi-pass membrane protein</topology>
    </subcellularLocation>
</comment>
<dbReference type="Proteomes" id="UP001595823">
    <property type="component" value="Unassembled WGS sequence"/>
</dbReference>
<name>A0ABV8TW84_9ACTN</name>
<reference evidence="8" key="1">
    <citation type="journal article" date="2019" name="Int. J. Syst. Evol. Microbiol.">
        <title>The Global Catalogue of Microorganisms (GCM) 10K type strain sequencing project: providing services to taxonomists for standard genome sequencing and annotation.</title>
        <authorList>
            <consortium name="The Broad Institute Genomics Platform"/>
            <consortium name="The Broad Institute Genome Sequencing Center for Infectious Disease"/>
            <person name="Wu L."/>
            <person name="Ma J."/>
        </authorList>
    </citation>
    <scope>NUCLEOTIDE SEQUENCE [LARGE SCALE GENOMIC DNA]</scope>
    <source>
        <strain evidence="8">IBRC-M 10908</strain>
    </source>
</reference>
<gene>
    <name evidence="7" type="ORF">ACFPET_05920</name>
</gene>
<organism evidence="7 8">
    <name type="scientific">Salininema proteolyticum</name>
    <dbReference type="NCBI Taxonomy" id="1607685"/>
    <lineage>
        <taxon>Bacteria</taxon>
        <taxon>Bacillati</taxon>
        <taxon>Actinomycetota</taxon>
        <taxon>Actinomycetes</taxon>
        <taxon>Glycomycetales</taxon>
        <taxon>Glycomycetaceae</taxon>
        <taxon>Salininema</taxon>
    </lineage>
</organism>
<dbReference type="PANTHER" id="PTHR30086">
    <property type="entry name" value="ARGININE EXPORTER PROTEIN ARGO"/>
    <property type="match status" value="1"/>
</dbReference>
<evidence type="ECO:0000313" key="7">
    <source>
        <dbReference type="EMBL" id="MFC4334729.1"/>
    </source>
</evidence>
<dbReference type="EMBL" id="JBHSDK010000009">
    <property type="protein sequence ID" value="MFC4334729.1"/>
    <property type="molecule type" value="Genomic_DNA"/>
</dbReference>